<dbReference type="InterPro" id="IPR032675">
    <property type="entry name" value="LRR_dom_sf"/>
</dbReference>
<sequence>MDLARSKGHTAEELNDNAISASAVVNIDRLSLTDASSGTEVSTRDHTLALMPSLQLTGLEDSFISETPALSSRSEKKSALHVNQLPPEILAVVFQLVPGWWEICHPDLGEDSVAELPRTRELIPVTHVCRRWREVALGAPTLWSSVILDCRGCYLQDFEDCIFQRSLMAPLRVLIADCPHDPWENSHYHRFFQTFGHRLEELHLYYCRISMSSWLARLNAPELKTLTLIRDPVDEKEMDVAISFEGDVSSLQHLWLRSTGWIPSIHLPNLTFVCFHDCIGTGVKLDVLSVLSSCPNLVDLALWTSVDLDDDLPRQGANAKKVSLPHLRRLTLKGFVDIADSPILSSIIVPLTASVRLVVSYRPPLRPNTIATLTRLPVWKEATRWYICHSPDALPDAPMLNIAMAGSVSGITLLECVDIVGAPDQFRSLPESTPGLVELVSQAPPVRELWLVDKFIARSERATRALLEMLPAIETIVVFDTDLLSIQDAFKDLPCPHLRHLHILCIGPTASGEDPADNSVQDRVTYILSLLTDAGLHNQLRRLTVGYHPEYSGTRVERTVYDDLFESVIYESYKREPRMEMPAVCTEDVHVLWPGFAYDFDLN</sequence>
<organism evidence="2 3">
    <name type="scientific">Wolfiporia cocos (strain MD-104)</name>
    <name type="common">Brown rot fungus</name>
    <dbReference type="NCBI Taxonomy" id="742152"/>
    <lineage>
        <taxon>Eukaryota</taxon>
        <taxon>Fungi</taxon>
        <taxon>Dikarya</taxon>
        <taxon>Basidiomycota</taxon>
        <taxon>Agaricomycotina</taxon>
        <taxon>Agaricomycetes</taxon>
        <taxon>Polyporales</taxon>
        <taxon>Phaeolaceae</taxon>
        <taxon>Wolfiporia</taxon>
    </lineage>
</organism>
<dbReference type="PANTHER" id="PTHR38926:SF72">
    <property type="entry name" value="IM:7136021-RELATED"/>
    <property type="match status" value="1"/>
</dbReference>
<accession>A0A2H3JD10</accession>
<gene>
    <name evidence="2" type="ORF">WOLCODRAFT_160971</name>
</gene>
<feature type="domain" description="F-box" evidence="1">
    <location>
        <begin position="83"/>
        <end position="146"/>
    </location>
</feature>
<evidence type="ECO:0000259" key="1">
    <source>
        <dbReference type="Pfam" id="PF12937"/>
    </source>
</evidence>
<evidence type="ECO:0000313" key="2">
    <source>
        <dbReference type="EMBL" id="PCH37693.1"/>
    </source>
</evidence>
<proteinExistence type="predicted"/>
<dbReference type="PANTHER" id="PTHR38926">
    <property type="entry name" value="F-BOX DOMAIN CONTAINING PROTEIN, EXPRESSED"/>
    <property type="match status" value="1"/>
</dbReference>
<evidence type="ECO:0000313" key="3">
    <source>
        <dbReference type="Proteomes" id="UP000218811"/>
    </source>
</evidence>
<dbReference type="Proteomes" id="UP000218811">
    <property type="component" value="Unassembled WGS sequence"/>
</dbReference>
<protein>
    <recommendedName>
        <fullName evidence="1">F-box domain-containing protein</fullName>
    </recommendedName>
</protein>
<dbReference type="Gene3D" id="3.80.10.10">
    <property type="entry name" value="Ribonuclease Inhibitor"/>
    <property type="match status" value="1"/>
</dbReference>
<dbReference type="OrthoDB" id="3193283at2759"/>
<dbReference type="STRING" id="742152.A0A2H3JD10"/>
<dbReference type="EMBL" id="KB467942">
    <property type="protein sequence ID" value="PCH37693.1"/>
    <property type="molecule type" value="Genomic_DNA"/>
</dbReference>
<dbReference type="SUPFAM" id="SSF52047">
    <property type="entry name" value="RNI-like"/>
    <property type="match status" value="1"/>
</dbReference>
<dbReference type="AlphaFoldDB" id="A0A2H3JD10"/>
<dbReference type="Gene3D" id="1.20.1280.50">
    <property type="match status" value="1"/>
</dbReference>
<reference evidence="2 3" key="1">
    <citation type="journal article" date="2012" name="Science">
        <title>The Paleozoic origin of enzymatic lignin decomposition reconstructed from 31 fungal genomes.</title>
        <authorList>
            <person name="Floudas D."/>
            <person name="Binder M."/>
            <person name="Riley R."/>
            <person name="Barry K."/>
            <person name="Blanchette R.A."/>
            <person name="Henrissat B."/>
            <person name="Martinez A.T."/>
            <person name="Otillar R."/>
            <person name="Spatafora J.W."/>
            <person name="Yadav J.S."/>
            <person name="Aerts A."/>
            <person name="Benoit I."/>
            <person name="Boyd A."/>
            <person name="Carlson A."/>
            <person name="Copeland A."/>
            <person name="Coutinho P.M."/>
            <person name="de Vries R.P."/>
            <person name="Ferreira P."/>
            <person name="Findley K."/>
            <person name="Foster B."/>
            <person name="Gaskell J."/>
            <person name="Glotzer D."/>
            <person name="Gorecki P."/>
            <person name="Heitman J."/>
            <person name="Hesse C."/>
            <person name="Hori C."/>
            <person name="Igarashi K."/>
            <person name="Jurgens J.A."/>
            <person name="Kallen N."/>
            <person name="Kersten P."/>
            <person name="Kohler A."/>
            <person name="Kuees U."/>
            <person name="Kumar T.K.A."/>
            <person name="Kuo A."/>
            <person name="LaButti K."/>
            <person name="Larrondo L.F."/>
            <person name="Lindquist E."/>
            <person name="Ling A."/>
            <person name="Lombard V."/>
            <person name="Lucas S."/>
            <person name="Lundell T."/>
            <person name="Martin R."/>
            <person name="McLaughlin D.J."/>
            <person name="Morgenstern I."/>
            <person name="Morin E."/>
            <person name="Murat C."/>
            <person name="Nagy L.G."/>
            <person name="Nolan M."/>
            <person name="Ohm R.A."/>
            <person name="Patyshakuliyeva A."/>
            <person name="Rokas A."/>
            <person name="Ruiz-Duenas F.J."/>
            <person name="Sabat G."/>
            <person name="Salamov A."/>
            <person name="Samejima M."/>
            <person name="Schmutz J."/>
            <person name="Slot J.C."/>
            <person name="St John F."/>
            <person name="Stenlid J."/>
            <person name="Sun H."/>
            <person name="Sun S."/>
            <person name="Syed K."/>
            <person name="Tsang A."/>
            <person name="Wiebenga A."/>
            <person name="Young D."/>
            <person name="Pisabarro A."/>
            <person name="Eastwood D.C."/>
            <person name="Martin F."/>
            <person name="Cullen D."/>
            <person name="Grigoriev I.V."/>
            <person name="Hibbett D.S."/>
        </authorList>
    </citation>
    <scope>NUCLEOTIDE SEQUENCE [LARGE SCALE GENOMIC DNA]</scope>
    <source>
        <strain evidence="2 3">MD-104</strain>
    </source>
</reference>
<dbReference type="InterPro" id="IPR001810">
    <property type="entry name" value="F-box_dom"/>
</dbReference>
<dbReference type="Pfam" id="PF12937">
    <property type="entry name" value="F-box-like"/>
    <property type="match status" value="1"/>
</dbReference>
<keyword evidence="3" id="KW-1185">Reference proteome</keyword>
<dbReference type="OMA" id="CNNESAR"/>
<name>A0A2H3JD10_WOLCO</name>